<comment type="caution">
    <text evidence="3">The sequence shown here is derived from an EMBL/GenBank/DDBJ whole genome shotgun (WGS) entry which is preliminary data.</text>
</comment>
<feature type="compositionally biased region" description="Polar residues" evidence="1">
    <location>
        <begin position="117"/>
        <end position="127"/>
    </location>
</feature>
<reference evidence="3" key="1">
    <citation type="submission" date="2022-11" db="EMBL/GenBank/DDBJ databases">
        <authorList>
            <person name="Petersen C."/>
        </authorList>
    </citation>
    <scope>NUCLEOTIDE SEQUENCE</scope>
    <source>
        <strain evidence="3">IBT 23319</strain>
    </source>
</reference>
<dbReference type="OrthoDB" id="3556830at2759"/>
<evidence type="ECO:0000256" key="2">
    <source>
        <dbReference type="SAM" id="Phobius"/>
    </source>
</evidence>
<feature type="region of interest" description="Disordered" evidence="1">
    <location>
        <begin position="60"/>
        <end position="101"/>
    </location>
</feature>
<dbReference type="EMBL" id="JAPQKT010000003">
    <property type="protein sequence ID" value="KAJ5234239.1"/>
    <property type="molecule type" value="Genomic_DNA"/>
</dbReference>
<dbReference type="RefSeq" id="XP_056501739.1">
    <property type="nucleotide sequence ID" value="XM_056642327.1"/>
</dbReference>
<keyword evidence="2" id="KW-0812">Transmembrane</keyword>
<feature type="compositionally biased region" description="Pro residues" evidence="1">
    <location>
        <begin position="67"/>
        <end position="77"/>
    </location>
</feature>
<dbReference type="GeneID" id="81381494"/>
<dbReference type="PANTHER" id="PTHR28187">
    <property type="entry name" value="PROTEIN RCR1-RELATED"/>
    <property type="match status" value="1"/>
</dbReference>
<sequence>MPIIPRYYCYGGDDCYYGSNWDRWGRWVAFAVIVGCAFILFFGFACFNARRRRSHGQRPYTGTGWMAPPPGPPPPNQPIYQQPYGSDPYYPQQPPPQYSANPAQYGYFGAAPQPHAQQNGIELQSPPNAHYAGAAAGRDYAPPEGPPTREGMRGDCDGDFWMSVDGSSVRGSPRHSFRSMEIHIFCGVKEAVKPD</sequence>
<protein>
    <submittedName>
        <fullName evidence="3">Chitin synthesis regulation Congo red resistance RCR protein</fullName>
    </submittedName>
</protein>
<dbReference type="AlphaFoldDB" id="A0A9W9P2Q1"/>
<feature type="transmembrane region" description="Helical" evidence="2">
    <location>
        <begin position="27"/>
        <end position="49"/>
    </location>
</feature>
<feature type="region of interest" description="Disordered" evidence="1">
    <location>
        <begin position="117"/>
        <end position="154"/>
    </location>
</feature>
<organism evidence="3 4">
    <name type="scientific">Penicillium citrinum</name>
    <dbReference type="NCBI Taxonomy" id="5077"/>
    <lineage>
        <taxon>Eukaryota</taxon>
        <taxon>Fungi</taxon>
        <taxon>Dikarya</taxon>
        <taxon>Ascomycota</taxon>
        <taxon>Pezizomycotina</taxon>
        <taxon>Eurotiomycetes</taxon>
        <taxon>Eurotiomycetidae</taxon>
        <taxon>Eurotiales</taxon>
        <taxon>Aspergillaceae</taxon>
        <taxon>Penicillium</taxon>
    </lineage>
</organism>
<evidence type="ECO:0000313" key="4">
    <source>
        <dbReference type="Proteomes" id="UP001147733"/>
    </source>
</evidence>
<dbReference type="PANTHER" id="PTHR28187:SF1">
    <property type="entry name" value="PROTEIN RCR1-RELATED"/>
    <property type="match status" value="1"/>
</dbReference>
<accession>A0A9W9P2Q1</accession>
<dbReference type="Pfam" id="PF12273">
    <property type="entry name" value="RCR"/>
    <property type="match status" value="1"/>
</dbReference>
<proteinExistence type="predicted"/>
<reference evidence="3" key="2">
    <citation type="journal article" date="2023" name="IMA Fungus">
        <title>Comparative genomic study of the Penicillium genus elucidates a diverse pangenome and 15 lateral gene transfer events.</title>
        <authorList>
            <person name="Petersen C."/>
            <person name="Sorensen T."/>
            <person name="Nielsen M.R."/>
            <person name="Sondergaard T.E."/>
            <person name="Sorensen J.L."/>
            <person name="Fitzpatrick D.A."/>
            <person name="Frisvad J.C."/>
            <person name="Nielsen K.L."/>
        </authorList>
    </citation>
    <scope>NUCLEOTIDE SEQUENCE</scope>
    <source>
        <strain evidence="3">IBT 23319</strain>
    </source>
</reference>
<dbReference type="InterPro" id="IPR020999">
    <property type="entry name" value="Chitin_synth_reg_RCR"/>
</dbReference>
<name>A0A9W9P2Q1_PENCI</name>
<keyword evidence="4" id="KW-1185">Reference proteome</keyword>
<feature type="compositionally biased region" description="Low complexity" evidence="1">
    <location>
        <begin position="78"/>
        <end position="90"/>
    </location>
</feature>
<evidence type="ECO:0000256" key="1">
    <source>
        <dbReference type="SAM" id="MobiDB-lite"/>
    </source>
</evidence>
<dbReference type="GO" id="GO:0016192">
    <property type="term" value="P:vesicle-mediated transport"/>
    <property type="evidence" value="ECO:0007669"/>
    <property type="project" value="TreeGrafter"/>
</dbReference>
<gene>
    <name evidence="3" type="ORF">N7469_003407</name>
</gene>
<dbReference type="Proteomes" id="UP001147733">
    <property type="component" value="Unassembled WGS sequence"/>
</dbReference>
<evidence type="ECO:0000313" key="3">
    <source>
        <dbReference type="EMBL" id="KAJ5234239.1"/>
    </source>
</evidence>
<keyword evidence="2" id="KW-1133">Transmembrane helix</keyword>
<keyword evidence="2" id="KW-0472">Membrane</keyword>